<gene>
    <name evidence="3" type="ordered locus">Jden_0676</name>
</gene>
<keyword evidence="4" id="KW-1185">Reference proteome</keyword>
<evidence type="ECO:0000313" key="4">
    <source>
        <dbReference type="Proteomes" id="UP000000628"/>
    </source>
</evidence>
<organism evidence="3 4">
    <name type="scientific">Jonesia denitrificans (strain ATCC 14870 / DSM 20603 / BCRC 15368 / CIP 55.134 / JCM 11481 / NBRC 15587 / NCTC 10816 / Prevot 55134)</name>
    <name type="common">Listeria denitrificans</name>
    <dbReference type="NCBI Taxonomy" id="471856"/>
    <lineage>
        <taxon>Bacteria</taxon>
        <taxon>Bacillati</taxon>
        <taxon>Actinomycetota</taxon>
        <taxon>Actinomycetes</taxon>
        <taxon>Micrococcales</taxon>
        <taxon>Jonesiaceae</taxon>
        <taxon>Jonesia</taxon>
    </lineage>
</organism>
<dbReference type="Proteomes" id="UP000000628">
    <property type="component" value="Chromosome"/>
</dbReference>
<protein>
    <submittedName>
        <fullName evidence="3">Uncharacterized protein</fullName>
    </submittedName>
</protein>
<feature type="transmembrane region" description="Helical" evidence="2">
    <location>
        <begin position="98"/>
        <end position="118"/>
    </location>
</feature>
<dbReference type="HOGENOM" id="CLU_1592369_0_0_11"/>
<evidence type="ECO:0000256" key="2">
    <source>
        <dbReference type="SAM" id="Phobius"/>
    </source>
</evidence>
<evidence type="ECO:0000313" key="3">
    <source>
        <dbReference type="EMBL" id="ACV08340.1"/>
    </source>
</evidence>
<proteinExistence type="predicted"/>
<keyword evidence="2" id="KW-0472">Membrane</keyword>
<feature type="compositionally biased region" description="Basic and acidic residues" evidence="1">
    <location>
        <begin position="8"/>
        <end position="20"/>
    </location>
</feature>
<evidence type="ECO:0000256" key="1">
    <source>
        <dbReference type="SAM" id="MobiDB-lite"/>
    </source>
</evidence>
<name>C7R1C5_JONDD</name>
<feature type="region of interest" description="Disordered" evidence="1">
    <location>
        <begin position="1"/>
        <end position="38"/>
    </location>
</feature>
<feature type="transmembrane region" description="Helical" evidence="2">
    <location>
        <begin position="49"/>
        <end position="78"/>
    </location>
</feature>
<sequence>MSNPFHVPSKDEVERRRDHSPPPQHTDPAPEPPRPDELKRLSSRTTLTATLMLATLLTSMMPLPLRATAIIFGLWGTVAAVRTIQLGSTLQTPKGQQIPVWVGAGLSIFLTLSVALSLTRWDIEMAYQTCHNEAVTNQATRACDHEYEDALTERYGQSFLSRPSSTN</sequence>
<dbReference type="AlphaFoldDB" id="C7R1C5"/>
<keyword evidence="2" id="KW-1133">Transmembrane helix</keyword>
<keyword evidence="2" id="KW-0812">Transmembrane</keyword>
<feature type="compositionally biased region" description="Pro residues" evidence="1">
    <location>
        <begin position="21"/>
        <end position="32"/>
    </location>
</feature>
<dbReference type="STRING" id="471856.Jden_0676"/>
<accession>C7R1C5</accession>
<dbReference type="EMBL" id="CP001706">
    <property type="protein sequence ID" value="ACV08340.1"/>
    <property type="molecule type" value="Genomic_DNA"/>
</dbReference>
<dbReference type="RefSeq" id="WP_015770968.1">
    <property type="nucleotide sequence ID" value="NC_013174.1"/>
</dbReference>
<dbReference type="KEGG" id="jde:Jden_0676"/>
<reference evidence="3 4" key="1">
    <citation type="journal article" date="2009" name="Stand. Genomic Sci.">
        <title>Complete genome sequence of Jonesia denitrificans type strain (Prevot 55134).</title>
        <authorList>
            <person name="Pukall R."/>
            <person name="Gehrich-Schroter G."/>
            <person name="Lapidus A."/>
            <person name="Nolan M."/>
            <person name="Glavina Del Rio T."/>
            <person name="Lucas S."/>
            <person name="Chen F."/>
            <person name="Tice H."/>
            <person name="Pitluck S."/>
            <person name="Cheng J.F."/>
            <person name="Copeland A."/>
            <person name="Saunders E."/>
            <person name="Brettin T."/>
            <person name="Detter J.C."/>
            <person name="Bruce D."/>
            <person name="Goodwin L."/>
            <person name="Pati A."/>
            <person name="Ivanova N."/>
            <person name="Mavromatis K."/>
            <person name="Ovchinnikova G."/>
            <person name="Chen A."/>
            <person name="Palaniappan K."/>
            <person name="Land M."/>
            <person name="Hauser L."/>
            <person name="Chang Y.J."/>
            <person name="Jeffries C.D."/>
            <person name="Chain P."/>
            <person name="Goker M."/>
            <person name="Bristow J."/>
            <person name="Eisen J.A."/>
            <person name="Markowitz V."/>
            <person name="Hugenholtz P."/>
            <person name="Kyrpides N.C."/>
            <person name="Klenk H.P."/>
            <person name="Han C."/>
        </authorList>
    </citation>
    <scope>NUCLEOTIDE SEQUENCE [LARGE SCALE GENOMIC DNA]</scope>
    <source>
        <strain evidence="4">ATCC 14870 / DSM 20603 / BCRC 15368 / CIP 55.134 / JCM 11481 / NBRC 15587 / NCTC 10816 / Prevot 55134</strain>
    </source>
</reference>